<dbReference type="GO" id="GO:0008236">
    <property type="term" value="F:serine-type peptidase activity"/>
    <property type="evidence" value="ECO:0007669"/>
    <property type="project" value="UniProtKB-KW"/>
</dbReference>
<dbReference type="PRINTS" id="PR00722">
    <property type="entry name" value="CHYMOTRYPSIN"/>
</dbReference>
<dbReference type="FunFam" id="2.40.10.10:FF:000178">
    <property type="entry name" value="Trypsin-like serine protease"/>
    <property type="match status" value="1"/>
</dbReference>
<gene>
    <name evidence="7" type="ORF">ACHAWO_007963</name>
</gene>
<dbReference type="EMBL" id="JALLPJ020001334">
    <property type="protein sequence ID" value="KAL3769291.1"/>
    <property type="molecule type" value="Genomic_DNA"/>
</dbReference>
<dbReference type="SUPFAM" id="SSF50494">
    <property type="entry name" value="Trypsin-like serine proteases"/>
    <property type="match status" value="1"/>
</dbReference>
<dbReference type="InterPro" id="IPR033116">
    <property type="entry name" value="TRYPSIN_SER"/>
</dbReference>
<keyword evidence="4" id="KW-0720">Serine protease</keyword>
<reference evidence="7 8" key="1">
    <citation type="submission" date="2024-10" db="EMBL/GenBank/DDBJ databases">
        <title>Updated reference genomes for cyclostephanoid diatoms.</title>
        <authorList>
            <person name="Roberts W.R."/>
            <person name="Alverson A.J."/>
        </authorList>
    </citation>
    <scope>NUCLEOTIDE SEQUENCE [LARGE SCALE GENOMIC DNA]</scope>
    <source>
        <strain evidence="7 8">AJA010-31</strain>
    </source>
</reference>
<dbReference type="InterPro" id="IPR018114">
    <property type="entry name" value="TRYPSIN_HIS"/>
</dbReference>
<feature type="compositionally biased region" description="Polar residues" evidence="5">
    <location>
        <begin position="312"/>
        <end position="342"/>
    </location>
</feature>
<evidence type="ECO:0000256" key="2">
    <source>
        <dbReference type="ARBA" id="ARBA00023026"/>
    </source>
</evidence>
<evidence type="ECO:0000256" key="1">
    <source>
        <dbReference type="ARBA" id="ARBA00007664"/>
    </source>
</evidence>
<keyword evidence="2" id="KW-0843">Virulence</keyword>
<dbReference type="CDD" id="cd00190">
    <property type="entry name" value="Tryp_SPc"/>
    <property type="match status" value="1"/>
</dbReference>
<protein>
    <recommendedName>
        <fullName evidence="6">Peptidase S1 domain-containing protein</fullName>
    </recommendedName>
</protein>
<evidence type="ECO:0000313" key="8">
    <source>
        <dbReference type="Proteomes" id="UP001530400"/>
    </source>
</evidence>
<evidence type="ECO:0000256" key="4">
    <source>
        <dbReference type="RuleBase" id="RU363034"/>
    </source>
</evidence>
<sequence>MLSASSQTLAITSASLLLHTSSANLFDHLKQPRIIGGITAPSQRYPYTVALTNGGSDFFCGGSLIAVDVVLTAAHCISGGSYSVAVGRDDLTLNDGQEIPVAQEIRHPSYSWTTDENDLALLLLSEAVTAVAEEDIVRINSDASFPSAGDLARSMGWGDTDPDDFNAVVSDELLEVDLPVISNEECSAAKGTDNGYTDNYESYIFDSMLCTFEPGSDACQGDSGGPLIIPGESASQDILIGVTSWGIGCATKVFPGVFARVSHSYDWIAETVCAESANPPGYLCGTPEPSAEPTKKPTPEPTPVPSTATPTLNPSEVPTDSPTTLSPSINPSKNPTESPSYNPTLAPTSSPSESSAPSSYPSSTPSLRPSDTPTANPSSNPSQSPSITSIPSYSPTESPTLSPTVSAAPTVTPAPTPRPFSVGGNSLMIPISALLSSDKDGKTISFVESSGEEDDRDDDEFSSSAEYCGARSGLVVGMLLSGLLTLVITI</sequence>
<keyword evidence="4" id="KW-0645">Protease</keyword>
<dbReference type="PANTHER" id="PTHR24276">
    <property type="entry name" value="POLYSERASE-RELATED"/>
    <property type="match status" value="1"/>
</dbReference>
<feature type="region of interest" description="Disordered" evidence="5">
    <location>
        <begin position="278"/>
        <end position="425"/>
    </location>
</feature>
<dbReference type="InterPro" id="IPR001314">
    <property type="entry name" value="Peptidase_S1A"/>
</dbReference>
<evidence type="ECO:0000256" key="5">
    <source>
        <dbReference type="SAM" id="MobiDB-lite"/>
    </source>
</evidence>
<dbReference type="Gene3D" id="2.40.10.10">
    <property type="entry name" value="Trypsin-like serine proteases"/>
    <property type="match status" value="1"/>
</dbReference>
<dbReference type="InterPro" id="IPR050430">
    <property type="entry name" value="Peptidase_S1"/>
</dbReference>
<dbReference type="PROSITE" id="PS00135">
    <property type="entry name" value="TRYPSIN_SER"/>
    <property type="match status" value="1"/>
</dbReference>
<dbReference type="Pfam" id="PF00089">
    <property type="entry name" value="Trypsin"/>
    <property type="match status" value="1"/>
</dbReference>
<feature type="compositionally biased region" description="Low complexity" evidence="5">
    <location>
        <begin position="343"/>
        <end position="411"/>
    </location>
</feature>
<keyword evidence="8" id="KW-1185">Reference proteome</keyword>
<keyword evidence="3" id="KW-1015">Disulfide bond</keyword>
<dbReference type="InterPro" id="IPR001254">
    <property type="entry name" value="Trypsin_dom"/>
</dbReference>
<dbReference type="Proteomes" id="UP001530400">
    <property type="component" value="Unassembled WGS sequence"/>
</dbReference>
<dbReference type="InterPro" id="IPR043504">
    <property type="entry name" value="Peptidase_S1_PA_chymotrypsin"/>
</dbReference>
<dbReference type="AlphaFoldDB" id="A0ABD3MZI1"/>
<feature type="domain" description="Peptidase S1" evidence="6">
    <location>
        <begin position="34"/>
        <end position="273"/>
    </location>
</feature>
<evidence type="ECO:0000313" key="7">
    <source>
        <dbReference type="EMBL" id="KAL3769291.1"/>
    </source>
</evidence>
<proteinExistence type="inferred from homology"/>
<dbReference type="PROSITE" id="PS50240">
    <property type="entry name" value="TRYPSIN_DOM"/>
    <property type="match status" value="1"/>
</dbReference>
<dbReference type="PANTHER" id="PTHR24276:SF91">
    <property type="entry name" value="AT26814P-RELATED"/>
    <property type="match status" value="1"/>
</dbReference>
<comment type="similarity">
    <text evidence="1">Belongs to the peptidase S1 family.</text>
</comment>
<organism evidence="7 8">
    <name type="scientific">Cyclotella atomus</name>
    <dbReference type="NCBI Taxonomy" id="382360"/>
    <lineage>
        <taxon>Eukaryota</taxon>
        <taxon>Sar</taxon>
        <taxon>Stramenopiles</taxon>
        <taxon>Ochrophyta</taxon>
        <taxon>Bacillariophyta</taxon>
        <taxon>Coscinodiscophyceae</taxon>
        <taxon>Thalassiosirophycidae</taxon>
        <taxon>Stephanodiscales</taxon>
        <taxon>Stephanodiscaceae</taxon>
        <taxon>Cyclotella</taxon>
    </lineage>
</organism>
<dbReference type="GO" id="GO:0006508">
    <property type="term" value="P:proteolysis"/>
    <property type="evidence" value="ECO:0007669"/>
    <property type="project" value="UniProtKB-KW"/>
</dbReference>
<keyword evidence="4" id="KW-0378">Hydrolase</keyword>
<dbReference type="InterPro" id="IPR009003">
    <property type="entry name" value="Peptidase_S1_PA"/>
</dbReference>
<comment type="caution">
    <text evidence="7">The sequence shown here is derived from an EMBL/GenBank/DDBJ whole genome shotgun (WGS) entry which is preliminary data.</text>
</comment>
<accession>A0ABD3MZI1</accession>
<dbReference type="SMART" id="SM00020">
    <property type="entry name" value="Tryp_SPc"/>
    <property type="match status" value="1"/>
</dbReference>
<dbReference type="PROSITE" id="PS00134">
    <property type="entry name" value="TRYPSIN_HIS"/>
    <property type="match status" value="1"/>
</dbReference>
<evidence type="ECO:0000256" key="3">
    <source>
        <dbReference type="ARBA" id="ARBA00023157"/>
    </source>
</evidence>
<evidence type="ECO:0000259" key="6">
    <source>
        <dbReference type="PROSITE" id="PS50240"/>
    </source>
</evidence>
<name>A0ABD3MZI1_9STRA</name>